<dbReference type="FunFam" id="3.30.70.20:FF:000017">
    <property type="entry name" value="Epoxyqueuosine reductase"/>
    <property type="match status" value="1"/>
</dbReference>
<keyword evidence="9" id="KW-0170">Cobalt</keyword>
<keyword evidence="5 9" id="KW-0671">Queuosine biosynthesis</keyword>
<dbReference type="InterPro" id="IPR004453">
    <property type="entry name" value="QueG"/>
</dbReference>
<evidence type="ECO:0000313" key="12">
    <source>
        <dbReference type="Proteomes" id="UP000236173"/>
    </source>
</evidence>
<dbReference type="PROSITE" id="PS50077">
    <property type="entry name" value="HEAT_REPEAT"/>
    <property type="match status" value="1"/>
</dbReference>
<comment type="function">
    <text evidence="9">Catalyzes the conversion of epoxyqueuosine (oQ) to queuosine (Q), which is a hypermodified base found in the wobble positions of tRNA(Asp), tRNA(Asn), tRNA(His) and tRNA(Tyr).</text>
</comment>
<dbReference type="NCBIfam" id="TIGR00276">
    <property type="entry name" value="tRNA epoxyqueuosine(34) reductase QueG"/>
    <property type="match status" value="1"/>
</dbReference>
<feature type="binding site" evidence="9">
    <location>
        <position position="250"/>
    </location>
    <ligand>
        <name>[4Fe-4S] cluster</name>
        <dbReference type="ChEBI" id="CHEBI:49883"/>
        <label>2</label>
    </ligand>
</feature>
<keyword evidence="1 9" id="KW-0004">4Fe-4S</keyword>
<feature type="binding site" evidence="9">
    <location>
        <begin position="247"/>
        <end position="248"/>
    </location>
    <ligand>
        <name>cob(II)alamin</name>
        <dbReference type="ChEBI" id="CHEBI:16304"/>
    </ligand>
</feature>
<feature type="binding site" evidence="9">
    <location>
        <position position="63"/>
    </location>
    <ligand>
        <name>cob(II)alamin</name>
        <dbReference type="ChEBI" id="CHEBI:16304"/>
    </ligand>
</feature>
<dbReference type="SMART" id="SM00185">
    <property type="entry name" value="ARM"/>
    <property type="match status" value="1"/>
</dbReference>
<evidence type="ECO:0000256" key="3">
    <source>
        <dbReference type="ARBA" id="ARBA00022694"/>
    </source>
</evidence>
<keyword evidence="4 9" id="KW-0479">Metal-binding</keyword>
<comment type="catalytic activity">
    <reaction evidence="9">
        <text>epoxyqueuosine(34) in tRNA + AH2 = queuosine(34) in tRNA + A + H2O</text>
        <dbReference type="Rhea" id="RHEA:32159"/>
        <dbReference type="Rhea" id="RHEA-COMP:18571"/>
        <dbReference type="Rhea" id="RHEA-COMP:18582"/>
        <dbReference type="ChEBI" id="CHEBI:13193"/>
        <dbReference type="ChEBI" id="CHEBI:15377"/>
        <dbReference type="ChEBI" id="CHEBI:17499"/>
        <dbReference type="ChEBI" id="CHEBI:194431"/>
        <dbReference type="ChEBI" id="CHEBI:194443"/>
        <dbReference type="EC" id="1.17.99.6"/>
    </reaction>
</comment>
<dbReference type="InterPro" id="IPR000225">
    <property type="entry name" value="Armadillo"/>
</dbReference>
<reference evidence="12" key="1">
    <citation type="submission" date="2017-09" db="EMBL/GenBank/DDBJ databases">
        <title>Metaegenomics of thermophilic ammonia-oxidizing enrichment culture.</title>
        <authorList>
            <person name="Kato S."/>
            <person name="Suzuki K."/>
        </authorList>
    </citation>
    <scope>NUCLEOTIDE SEQUENCE [LARGE SCALE GENOMIC DNA]</scope>
</reference>
<dbReference type="GO" id="GO:0005737">
    <property type="term" value="C:cytoplasm"/>
    <property type="evidence" value="ECO:0007669"/>
    <property type="project" value="UniProtKB-SubCell"/>
</dbReference>
<feature type="binding site" evidence="9">
    <location>
        <position position="160"/>
    </location>
    <ligand>
        <name>cob(II)alamin</name>
        <dbReference type="ChEBI" id="CHEBI:16304"/>
    </ligand>
</feature>
<dbReference type="SMART" id="SM00567">
    <property type="entry name" value="EZ_HEAT"/>
    <property type="match status" value="2"/>
</dbReference>
<feature type="binding site" evidence="9">
    <location>
        <position position="194"/>
    </location>
    <ligand>
        <name>[4Fe-4S] cluster</name>
        <dbReference type="ChEBI" id="CHEBI:49883"/>
        <label>1</label>
    </ligand>
</feature>
<comment type="similarity">
    <text evidence="9">Belongs to the QueG family.</text>
</comment>
<dbReference type="GO" id="GO:0031419">
    <property type="term" value="F:cobalamin binding"/>
    <property type="evidence" value="ECO:0007669"/>
    <property type="project" value="UniProtKB-KW"/>
</dbReference>
<dbReference type="Pfam" id="PF13646">
    <property type="entry name" value="HEAT_2"/>
    <property type="match status" value="1"/>
</dbReference>
<dbReference type="GO" id="GO:0008616">
    <property type="term" value="P:tRNA queuosine(34) biosynthetic process"/>
    <property type="evidence" value="ECO:0007669"/>
    <property type="project" value="UniProtKB-UniRule"/>
</dbReference>
<comment type="cofactor">
    <cofactor evidence="9">
        <name>[4Fe-4S] cluster</name>
        <dbReference type="ChEBI" id="CHEBI:49883"/>
    </cofactor>
    <text evidence="9">Binds 2 [4Fe-4S] clusters per monomer.</text>
</comment>
<dbReference type="EMBL" id="BEHT01000003">
    <property type="protein sequence ID" value="GBC97841.1"/>
    <property type="molecule type" value="Genomic_DNA"/>
</dbReference>
<evidence type="ECO:0000256" key="1">
    <source>
        <dbReference type="ARBA" id="ARBA00022485"/>
    </source>
</evidence>
<dbReference type="PANTHER" id="PTHR30002:SF4">
    <property type="entry name" value="EPOXYQUEUOSINE REDUCTASE"/>
    <property type="match status" value="1"/>
</dbReference>
<dbReference type="InterPro" id="IPR016024">
    <property type="entry name" value="ARM-type_fold"/>
</dbReference>
<keyword evidence="9" id="KW-0846">Cobalamin</keyword>
<feature type="binding site" evidence="9">
    <location>
        <position position="200"/>
    </location>
    <ligand>
        <name>[4Fe-4S] cluster</name>
        <dbReference type="ChEBI" id="CHEBI:49883"/>
        <label>1</label>
    </ligand>
</feature>
<evidence type="ECO:0000256" key="8">
    <source>
        <dbReference type="ARBA" id="ARBA00023014"/>
    </source>
</evidence>
<evidence type="ECO:0000256" key="2">
    <source>
        <dbReference type="ARBA" id="ARBA00022490"/>
    </source>
</evidence>
<keyword evidence="7 9" id="KW-0408">Iron</keyword>
<dbReference type="PANTHER" id="PTHR30002">
    <property type="entry name" value="EPOXYQUEUOSINE REDUCTASE"/>
    <property type="match status" value="1"/>
</dbReference>
<evidence type="ECO:0000256" key="5">
    <source>
        <dbReference type="ARBA" id="ARBA00022785"/>
    </source>
</evidence>
<feature type="domain" description="4Fe-4S ferredoxin-type" evidence="10">
    <location>
        <begin position="185"/>
        <end position="214"/>
    </location>
</feature>
<dbReference type="AlphaFoldDB" id="A0A2H5X9H0"/>
<feature type="binding site" evidence="9">
    <location>
        <position position="247"/>
    </location>
    <ligand>
        <name>[4Fe-4S] cluster</name>
        <dbReference type="ChEBI" id="CHEBI:49883"/>
        <label>2</label>
    </ligand>
</feature>
<comment type="subcellular location">
    <subcellularLocation>
        <location evidence="9">Cytoplasm</location>
    </subcellularLocation>
</comment>
<dbReference type="Pfam" id="PF13484">
    <property type="entry name" value="Fer4_16"/>
    <property type="match status" value="1"/>
</dbReference>
<dbReference type="EC" id="1.17.99.6" evidence="9"/>
<feature type="binding site" evidence="9">
    <location>
        <position position="174"/>
    </location>
    <ligand>
        <name>cob(II)alamin</name>
        <dbReference type="ChEBI" id="CHEBI:16304"/>
    </ligand>
</feature>
<keyword evidence="6 9" id="KW-0560">Oxidoreductase</keyword>
<dbReference type="Gene3D" id="3.30.70.20">
    <property type="match status" value="1"/>
</dbReference>
<feature type="binding site" evidence="9">
    <location>
        <position position="197"/>
    </location>
    <ligand>
        <name>[4Fe-4S] cluster</name>
        <dbReference type="ChEBI" id="CHEBI:49883"/>
        <label>1</label>
    </ligand>
</feature>
<comment type="pathway">
    <text evidence="9">tRNA modification; tRNA-queuosine biosynthesis.</text>
</comment>
<proteinExistence type="inferred from homology"/>
<dbReference type="PROSITE" id="PS00198">
    <property type="entry name" value="4FE4S_FER_1"/>
    <property type="match status" value="1"/>
</dbReference>
<dbReference type="Gene3D" id="1.25.10.10">
    <property type="entry name" value="Leucine-rich Repeat Variant"/>
    <property type="match status" value="1"/>
</dbReference>
<dbReference type="GO" id="GO:0052693">
    <property type="term" value="F:epoxyqueuosine reductase activity"/>
    <property type="evidence" value="ECO:0007669"/>
    <property type="project" value="UniProtKB-UniRule"/>
</dbReference>
<protein>
    <recommendedName>
        <fullName evidence="9">Epoxyqueuosine reductase</fullName>
        <ecNumber evidence="9">1.17.99.6</ecNumber>
    </recommendedName>
    <alternativeName>
        <fullName evidence="9">Queuosine biosynthesis protein QueG</fullName>
    </alternativeName>
</protein>
<feature type="binding site" evidence="9">
    <location>
        <position position="139"/>
    </location>
    <ligand>
        <name>cob(II)alamin</name>
        <dbReference type="ChEBI" id="CHEBI:16304"/>
    </ligand>
</feature>
<comment type="cofactor">
    <cofactor evidence="9">
        <name>cob(II)alamin</name>
        <dbReference type="ChEBI" id="CHEBI:16304"/>
    </cofactor>
</comment>
<dbReference type="GO" id="GO:0051539">
    <property type="term" value="F:4 iron, 4 sulfur cluster binding"/>
    <property type="evidence" value="ECO:0007669"/>
    <property type="project" value="UniProtKB-KW"/>
</dbReference>
<comment type="caution">
    <text evidence="11">The sequence shown here is derived from an EMBL/GenBank/DDBJ whole genome shotgun (WGS) entry which is preliminary data.</text>
</comment>
<dbReference type="Proteomes" id="UP000236173">
    <property type="component" value="Unassembled WGS sequence"/>
</dbReference>
<feature type="binding site" evidence="9">
    <location>
        <position position="163"/>
    </location>
    <ligand>
        <name>cob(II)alamin</name>
        <dbReference type="ChEBI" id="CHEBI:16304"/>
    </ligand>
</feature>
<accession>A0A2H5X9H0</accession>
<evidence type="ECO:0000256" key="7">
    <source>
        <dbReference type="ARBA" id="ARBA00023004"/>
    </source>
</evidence>
<dbReference type="InterPro" id="IPR017896">
    <property type="entry name" value="4Fe4S_Fe-S-bd"/>
</dbReference>
<dbReference type="InterPro" id="IPR011989">
    <property type="entry name" value="ARM-like"/>
</dbReference>
<feature type="binding site" evidence="9">
    <location>
        <position position="222"/>
    </location>
    <ligand>
        <name>cob(II)alamin</name>
        <dbReference type="ChEBI" id="CHEBI:16304"/>
    </ligand>
</feature>
<gene>
    <name evidence="9 11" type="primary">queG</name>
    <name evidence="11" type="ORF">HRbin17_00336</name>
</gene>
<evidence type="ECO:0000256" key="4">
    <source>
        <dbReference type="ARBA" id="ARBA00022723"/>
    </source>
</evidence>
<feature type="binding site" evidence="9">
    <location>
        <position position="254"/>
    </location>
    <ligand>
        <name>[4Fe-4S] cluster</name>
        <dbReference type="ChEBI" id="CHEBI:49883"/>
        <label>1</label>
    </ligand>
</feature>
<sequence>MGVASLTPQQLALMVKQRGRELGFDLIGIAPVQSPPTYPHYEQWLAQGFHGAMAYMERGKEKRKDLRLILPDAKSVIVGAINYFAPDEQLPVRGEPHGLVSRYAWGADYHDVVLCKLEALLDYLRALLGDSVRGKAYVDTGPILERDAAVQAGLGWIGKNTCLINPHKGSWLFLGELIVNVELAPDAPFVRNHCGKCTRCLTACPTGAFVGPYRLDARRCISYLTIELRGSIPRELRPLMGTWIFGCDICQEVCPWNRKATPTHEDAFKPRPWAAPELLDLLTLTEEEFRERFKGSPLKRAKRSGLVRNASVAVGNLREVRAVPLLIRLLERDPDPVVREHAAWALGRIGTSAALAALQDALTVEANERVRTEIVLSLQEAGAAVVAPSSSVPL</sequence>
<dbReference type="Pfam" id="PF08331">
    <property type="entry name" value="QueG_DUF1730"/>
    <property type="match status" value="1"/>
</dbReference>
<dbReference type="InterPro" id="IPR017900">
    <property type="entry name" value="4Fe4S_Fe_S_CS"/>
</dbReference>
<dbReference type="PROSITE" id="PS51379">
    <property type="entry name" value="4FE4S_FER_2"/>
    <property type="match status" value="1"/>
</dbReference>
<dbReference type="InterPro" id="IPR013542">
    <property type="entry name" value="QueG_DUF1730"/>
</dbReference>
<dbReference type="SUPFAM" id="SSF46548">
    <property type="entry name" value="alpha-helical ferredoxin"/>
    <property type="match status" value="1"/>
</dbReference>
<dbReference type="InterPro" id="IPR004155">
    <property type="entry name" value="PBS_lyase_HEAT"/>
</dbReference>
<feature type="active site" description="Proton donor" evidence="9">
    <location>
        <position position="139"/>
    </location>
</feature>
<organism evidence="11 12">
    <name type="scientific">Candidatus Fervidibacter japonicus</name>
    <dbReference type="NCBI Taxonomy" id="2035412"/>
    <lineage>
        <taxon>Bacteria</taxon>
        <taxon>Candidatus Fervidibacterota</taxon>
        <taxon>Candidatus Fervidibacter</taxon>
    </lineage>
</organism>
<dbReference type="HAMAP" id="MF_00916">
    <property type="entry name" value="QueG"/>
    <property type="match status" value="1"/>
</dbReference>
<name>A0A2H5X9H0_9BACT</name>
<feature type="binding site" evidence="9">
    <location>
        <position position="204"/>
    </location>
    <ligand>
        <name>[4Fe-4S] cluster</name>
        <dbReference type="ChEBI" id="CHEBI:49883"/>
        <label>2</label>
    </ligand>
</feature>
<comment type="caution">
    <text evidence="9">Lacks conserved residue(s) required for the propagation of feature annotation.</text>
</comment>
<dbReference type="UniPathway" id="UPA00392"/>
<evidence type="ECO:0000256" key="6">
    <source>
        <dbReference type="ARBA" id="ARBA00023002"/>
    </source>
</evidence>
<feature type="binding site" evidence="9">
    <location>
        <position position="220"/>
    </location>
    <ligand>
        <name>[4Fe-4S] cluster</name>
        <dbReference type="ChEBI" id="CHEBI:49883"/>
        <label>2</label>
    </ligand>
</feature>
<keyword evidence="8 9" id="KW-0411">Iron-sulfur</keyword>
<evidence type="ECO:0000313" key="11">
    <source>
        <dbReference type="EMBL" id="GBC97841.1"/>
    </source>
</evidence>
<evidence type="ECO:0000259" key="10">
    <source>
        <dbReference type="PROSITE" id="PS51379"/>
    </source>
</evidence>
<dbReference type="GO" id="GO:0046872">
    <property type="term" value="F:metal ion binding"/>
    <property type="evidence" value="ECO:0007669"/>
    <property type="project" value="UniProtKB-KW"/>
</dbReference>
<comment type="subunit">
    <text evidence="9">Monomer.</text>
</comment>
<evidence type="ECO:0000256" key="9">
    <source>
        <dbReference type="HAMAP-Rule" id="MF_00916"/>
    </source>
</evidence>
<keyword evidence="2 9" id="KW-0963">Cytoplasm</keyword>
<dbReference type="InterPro" id="IPR021133">
    <property type="entry name" value="HEAT_type_2"/>
</dbReference>
<keyword evidence="3 9" id="KW-0819">tRNA processing</keyword>
<dbReference type="SUPFAM" id="SSF48371">
    <property type="entry name" value="ARM repeat"/>
    <property type="match status" value="1"/>
</dbReference>